<dbReference type="GO" id="GO:0000460">
    <property type="term" value="P:maturation of 5.8S rRNA"/>
    <property type="evidence" value="ECO:0007669"/>
    <property type="project" value="TreeGrafter"/>
</dbReference>
<evidence type="ECO:0000256" key="3">
    <source>
        <dbReference type="SAM" id="MobiDB-lite"/>
    </source>
</evidence>
<gene>
    <name evidence="4" type="ORF">DSTB1V02_LOCUS168</name>
</gene>
<dbReference type="PANTHER" id="PTHR13245">
    <property type="entry name" value="RRP15-LIKE PROTEIN"/>
    <property type="match status" value="1"/>
</dbReference>
<evidence type="ECO:0000313" key="4">
    <source>
        <dbReference type="EMBL" id="CAD7240134.1"/>
    </source>
</evidence>
<organism evidence="4">
    <name type="scientific">Darwinula stevensoni</name>
    <dbReference type="NCBI Taxonomy" id="69355"/>
    <lineage>
        <taxon>Eukaryota</taxon>
        <taxon>Metazoa</taxon>
        <taxon>Ecdysozoa</taxon>
        <taxon>Arthropoda</taxon>
        <taxon>Crustacea</taxon>
        <taxon>Oligostraca</taxon>
        <taxon>Ostracoda</taxon>
        <taxon>Podocopa</taxon>
        <taxon>Podocopida</taxon>
        <taxon>Darwinulocopina</taxon>
        <taxon>Darwinuloidea</taxon>
        <taxon>Darwinulidae</taxon>
        <taxon>Darwinula</taxon>
    </lineage>
</organism>
<dbReference type="EMBL" id="CAJPEV010000010">
    <property type="protein sequence ID" value="CAG0878648.1"/>
    <property type="molecule type" value="Genomic_DNA"/>
</dbReference>
<dbReference type="PANTHER" id="PTHR13245:SF14">
    <property type="entry name" value="RRP15-LIKE PROTEIN"/>
    <property type="match status" value="1"/>
</dbReference>
<evidence type="ECO:0000256" key="2">
    <source>
        <dbReference type="ARBA" id="ARBA00017475"/>
    </source>
</evidence>
<sequence>MIAQSVGSHLADSALRTVDWLYQKRALQKLGRVKPDLNDRGKERELMRIATRGVVQLFNAVREHQKTLKKELMKVGASEVAKEKVQRSINHDKFLQLLNRAAEPQAPVGRSVMATSGTNWEVLRDDYMIGAKMRDWEKESSGEEEEKEFEDILM</sequence>
<evidence type="ECO:0000313" key="5">
    <source>
        <dbReference type="Proteomes" id="UP000677054"/>
    </source>
</evidence>
<comment type="similarity">
    <text evidence="1">Belongs to the RRP15 family.</text>
</comment>
<name>A0A7R8WXR0_9CRUS</name>
<keyword evidence="5" id="KW-1185">Reference proteome</keyword>
<evidence type="ECO:0000256" key="1">
    <source>
        <dbReference type="ARBA" id="ARBA00007462"/>
    </source>
</evidence>
<feature type="region of interest" description="Disordered" evidence="3">
    <location>
        <begin position="135"/>
        <end position="154"/>
    </location>
</feature>
<dbReference type="EMBL" id="LR899527">
    <property type="protein sequence ID" value="CAD7240134.1"/>
    <property type="molecule type" value="Genomic_DNA"/>
</dbReference>
<protein>
    <recommendedName>
        <fullName evidence="2">RRP15-like protein</fullName>
    </recommendedName>
</protein>
<dbReference type="Pfam" id="PF07890">
    <property type="entry name" value="Rrp15p"/>
    <property type="match status" value="1"/>
</dbReference>
<dbReference type="InterPro" id="IPR012459">
    <property type="entry name" value="Rrp15"/>
</dbReference>
<dbReference type="GO" id="GO:0030687">
    <property type="term" value="C:preribosome, large subunit precursor"/>
    <property type="evidence" value="ECO:0007669"/>
    <property type="project" value="TreeGrafter"/>
</dbReference>
<reference evidence="4" key="1">
    <citation type="submission" date="2020-11" db="EMBL/GenBank/DDBJ databases">
        <authorList>
            <person name="Tran Van P."/>
        </authorList>
    </citation>
    <scope>NUCLEOTIDE SEQUENCE</scope>
</reference>
<dbReference type="AlphaFoldDB" id="A0A7R8WXR0"/>
<proteinExistence type="inferred from homology"/>
<accession>A0A7R8WXR0</accession>
<dbReference type="Proteomes" id="UP000677054">
    <property type="component" value="Unassembled WGS sequence"/>
</dbReference>
<dbReference type="GO" id="GO:0000470">
    <property type="term" value="P:maturation of LSU-rRNA"/>
    <property type="evidence" value="ECO:0007669"/>
    <property type="project" value="TreeGrafter"/>
</dbReference>
<dbReference type="OrthoDB" id="20949at2759"/>
<feature type="compositionally biased region" description="Acidic residues" evidence="3">
    <location>
        <begin position="142"/>
        <end position="154"/>
    </location>
</feature>